<dbReference type="InterPro" id="IPR016140">
    <property type="entry name" value="Bifunc_inhib/LTP/seed_store"/>
</dbReference>
<proteinExistence type="predicted"/>
<keyword evidence="1" id="KW-0813">Transport</keyword>
<accession>A0A124SEH7</accession>
<dbReference type="AlphaFoldDB" id="A0A124SEH7"/>
<feature type="domain" description="Bifunctional inhibitor/plant lipid transfer protein/seed storage helical" evidence="3">
    <location>
        <begin position="99"/>
        <end position="160"/>
    </location>
</feature>
<keyword evidence="2" id="KW-0446">Lipid-binding</keyword>
<dbReference type="InterPro" id="IPR036312">
    <property type="entry name" value="Bifun_inhib/LTP/seed_sf"/>
</dbReference>
<dbReference type="InterPro" id="IPR033872">
    <property type="entry name" value="nsLTP2"/>
</dbReference>
<comment type="caution">
    <text evidence="4">The sequence shown here is derived from an EMBL/GenBank/DDBJ whole genome shotgun (WGS) entry which is preliminary data.</text>
</comment>
<dbReference type="PANTHER" id="PTHR33214">
    <property type="entry name" value="BIFUNCTIONAL INHIBITOR/LIPID-TRANSFER PROTEIN/SEED STORAGE 2S ALBUMIN SUPERFAMILY PROTEIN"/>
    <property type="match status" value="1"/>
</dbReference>
<organism evidence="4 5">
    <name type="scientific">Cynara cardunculus var. scolymus</name>
    <name type="common">Globe artichoke</name>
    <name type="synonym">Cynara scolymus</name>
    <dbReference type="NCBI Taxonomy" id="59895"/>
    <lineage>
        <taxon>Eukaryota</taxon>
        <taxon>Viridiplantae</taxon>
        <taxon>Streptophyta</taxon>
        <taxon>Embryophyta</taxon>
        <taxon>Tracheophyta</taxon>
        <taxon>Spermatophyta</taxon>
        <taxon>Magnoliopsida</taxon>
        <taxon>eudicotyledons</taxon>
        <taxon>Gunneridae</taxon>
        <taxon>Pentapetalae</taxon>
        <taxon>asterids</taxon>
        <taxon>campanulids</taxon>
        <taxon>Asterales</taxon>
        <taxon>Asteraceae</taxon>
        <taxon>Carduoideae</taxon>
        <taxon>Cardueae</taxon>
        <taxon>Carduinae</taxon>
        <taxon>Cynara</taxon>
    </lineage>
</organism>
<dbReference type="GO" id="GO:0006869">
    <property type="term" value="P:lipid transport"/>
    <property type="evidence" value="ECO:0007669"/>
    <property type="project" value="InterPro"/>
</dbReference>
<dbReference type="SUPFAM" id="SSF47699">
    <property type="entry name" value="Bifunctional inhibitor/lipid-transfer protein/seed storage 2S albumin"/>
    <property type="match status" value="1"/>
</dbReference>
<protein>
    <submittedName>
        <fullName evidence="4">Bifunctional inhibitor/plant lipid transfer protein/seed storage helical domain-containing protein</fullName>
    </submittedName>
</protein>
<dbReference type="Proteomes" id="UP000243975">
    <property type="component" value="Unassembled WGS sequence"/>
</dbReference>
<evidence type="ECO:0000313" key="5">
    <source>
        <dbReference type="Proteomes" id="UP000243975"/>
    </source>
</evidence>
<name>A0A124SEH7_CYNCS</name>
<evidence type="ECO:0000256" key="2">
    <source>
        <dbReference type="ARBA" id="ARBA00023121"/>
    </source>
</evidence>
<dbReference type="Gene3D" id="1.10.110.10">
    <property type="entry name" value="Plant lipid-transfer and hydrophobic proteins"/>
    <property type="match status" value="1"/>
</dbReference>
<gene>
    <name evidence="4" type="ORF">Ccrd_021622</name>
</gene>
<sequence length="161" mass="18180">MDMKQTRFTIGDSGVVEGCRDQRYIIVVMIKDNRGALVMEENISRCSDGGKVRWRGRDVDKIYDQMVPFCHDLGFAVSRGREAPMRILGAQQTRCNAVEVSWCLQAIVANMRPSRNCCQRLKGQENCLCRETHDPTFGGYLRLPGARRVANECGVNFPTCT</sequence>
<dbReference type="Gramene" id="KVI00163">
    <property type="protein sequence ID" value="KVI00163"/>
    <property type="gene ID" value="Ccrd_021622"/>
</dbReference>
<dbReference type="PANTHER" id="PTHR33214:SF85">
    <property type="entry name" value="BIFUNCTIONAL INHIBITOR_PLANT LIPID TRANSFER PROTEIN_SEED STORAGE HELICAL DOMAIN-CONTAINING PROTEIN"/>
    <property type="match status" value="1"/>
</dbReference>
<dbReference type="STRING" id="59895.A0A124SEH7"/>
<reference evidence="4 5" key="1">
    <citation type="journal article" date="2016" name="Sci. Rep.">
        <title>The genome sequence of the outbreeding globe artichoke constructed de novo incorporating a phase-aware low-pass sequencing strategy of F1 progeny.</title>
        <authorList>
            <person name="Scaglione D."/>
            <person name="Reyes-Chin-Wo S."/>
            <person name="Acquadro A."/>
            <person name="Froenicke L."/>
            <person name="Portis E."/>
            <person name="Beitel C."/>
            <person name="Tirone M."/>
            <person name="Mauro R."/>
            <person name="Lo Monaco A."/>
            <person name="Mauromicale G."/>
            <person name="Faccioli P."/>
            <person name="Cattivelli L."/>
            <person name="Rieseberg L."/>
            <person name="Michelmore R."/>
            <person name="Lanteri S."/>
        </authorList>
    </citation>
    <scope>NUCLEOTIDE SEQUENCE [LARGE SCALE GENOMIC DNA]</scope>
    <source>
        <strain evidence="4">2C</strain>
    </source>
</reference>
<evidence type="ECO:0000259" key="3">
    <source>
        <dbReference type="Pfam" id="PF00234"/>
    </source>
</evidence>
<dbReference type="EMBL" id="LEKV01003398">
    <property type="protein sequence ID" value="KVI00163.1"/>
    <property type="molecule type" value="Genomic_DNA"/>
</dbReference>
<evidence type="ECO:0000313" key="4">
    <source>
        <dbReference type="EMBL" id="KVI00163.1"/>
    </source>
</evidence>
<dbReference type="Pfam" id="PF00234">
    <property type="entry name" value="Tryp_alpha_amyl"/>
    <property type="match status" value="1"/>
</dbReference>
<dbReference type="GO" id="GO:0008289">
    <property type="term" value="F:lipid binding"/>
    <property type="evidence" value="ECO:0007669"/>
    <property type="project" value="UniProtKB-KW"/>
</dbReference>
<evidence type="ECO:0000256" key="1">
    <source>
        <dbReference type="ARBA" id="ARBA00022448"/>
    </source>
</evidence>
<keyword evidence="5" id="KW-1185">Reference proteome</keyword>